<evidence type="ECO:0000313" key="2">
    <source>
        <dbReference type="EMBL" id="KKB42928.1"/>
    </source>
</evidence>
<keyword evidence="1" id="KW-0812">Transmembrane</keyword>
<keyword evidence="1" id="KW-0472">Membrane</keyword>
<comment type="caution">
    <text evidence="2">The sequence shown here is derived from an EMBL/GenBank/DDBJ whole genome shotgun (WGS) entry which is preliminary data.</text>
</comment>
<name>A0A0F5IBS6_BACTR</name>
<proteinExistence type="predicted"/>
<dbReference type="STRING" id="1221996.QY95_03035"/>
<keyword evidence="3" id="KW-1185">Reference proteome</keyword>
<dbReference type="RefSeq" id="WP_039233796.1">
    <property type="nucleotide sequence ID" value="NZ_JWIQ02000012.1"/>
</dbReference>
<evidence type="ECO:0000313" key="3">
    <source>
        <dbReference type="Proteomes" id="UP000031563"/>
    </source>
</evidence>
<organism evidence="2 3">
    <name type="scientific">Bacillus thermotolerans</name>
    <name type="common">Quasibacillus thermotolerans</name>
    <dbReference type="NCBI Taxonomy" id="1221996"/>
    <lineage>
        <taxon>Bacteria</taxon>
        <taxon>Bacillati</taxon>
        <taxon>Bacillota</taxon>
        <taxon>Bacilli</taxon>
        <taxon>Bacillales</taxon>
        <taxon>Bacillaceae</taxon>
        <taxon>Bacillus</taxon>
    </lineage>
</organism>
<dbReference type="EMBL" id="JWIR02000006">
    <property type="protein sequence ID" value="KKB42928.1"/>
    <property type="molecule type" value="Genomic_DNA"/>
</dbReference>
<evidence type="ECO:0008006" key="4">
    <source>
        <dbReference type="Google" id="ProtNLM"/>
    </source>
</evidence>
<feature type="transmembrane region" description="Helical" evidence="1">
    <location>
        <begin position="15"/>
        <end position="37"/>
    </location>
</feature>
<keyword evidence="1" id="KW-1133">Transmembrane helix</keyword>
<accession>A0A0F5HV65</accession>
<dbReference type="Proteomes" id="UP000031563">
    <property type="component" value="Unassembled WGS sequence"/>
</dbReference>
<evidence type="ECO:0000256" key="1">
    <source>
        <dbReference type="SAM" id="Phobius"/>
    </source>
</evidence>
<gene>
    <name evidence="2" type="ORF">QY95_03035</name>
</gene>
<accession>A0A0F5IBS6</accession>
<dbReference type="OrthoDB" id="2939188at2"/>
<sequence length="99" mass="11438">MFRKNERGFTLAESLLSMMTILLLGTVVLPIATQMMVQSQLLWEKQEGMRVLFEEGESQFLKSGELQIHHKEEDGYVIYWESGQGCFSSPDQTFCIKEQ</sequence>
<protein>
    <recommendedName>
        <fullName evidence="4">Competence protein ComG</fullName>
    </recommendedName>
</protein>
<reference evidence="2" key="1">
    <citation type="submission" date="2015-02" db="EMBL/GenBank/DDBJ databases">
        <title>Genome Assembly of Bacillaceae bacterium MTCC 8252.</title>
        <authorList>
            <person name="Verma A."/>
            <person name="Khatri I."/>
            <person name="Mual P."/>
            <person name="Subramanian S."/>
            <person name="Krishnamurthi S."/>
        </authorList>
    </citation>
    <scope>NUCLEOTIDE SEQUENCE [LARGE SCALE GENOMIC DNA]</scope>
    <source>
        <strain evidence="2">MTCC 8252</strain>
    </source>
</reference>
<dbReference type="AlphaFoldDB" id="A0A0F5IBS6"/>